<dbReference type="AlphaFoldDB" id="A0A183GBP4"/>
<dbReference type="EMBL" id="UZAH01031431">
    <property type="protein sequence ID" value="VDP15422.1"/>
    <property type="molecule type" value="Genomic_DNA"/>
</dbReference>
<feature type="coiled-coil region" evidence="1">
    <location>
        <begin position="215"/>
        <end position="242"/>
    </location>
</feature>
<keyword evidence="1" id="KW-0175">Coiled coil</keyword>
<keyword evidence="3" id="KW-1185">Reference proteome</keyword>
<evidence type="ECO:0000313" key="4">
    <source>
        <dbReference type="WBParaSite" id="HPBE_0001953201-mRNA-1"/>
    </source>
</evidence>
<dbReference type="Proteomes" id="UP000050761">
    <property type="component" value="Unassembled WGS sequence"/>
</dbReference>
<name>A0A183GBP4_HELPZ</name>
<dbReference type="OrthoDB" id="5861107at2759"/>
<reference evidence="4" key="2">
    <citation type="submission" date="2019-09" db="UniProtKB">
        <authorList>
            <consortium name="WormBaseParasite"/>
        </authorList>
    </citation>
    <scope>IDENTIFICATION</scope>
</reference>
<gene>
    <name evidence="2" type="ORF">HPBE_LOCUS19531</name>
</gene>
<reference evidence="2 3" key="1">
    <citation type="submission" date="2018-11" db="EMBL/GenBank/DDBJ databases">
        <authorList>
            <consortium name="Pathogen Informatics"/>
        </authorList>
    </citation>
    <scope>NUCLEOTIDE SEQUENCE [LARGE SCALE GENOMIC DNA]</scope>
</reference>
<accession>A0A3P8ALM9</accession>
<proteinExistence type="predicted"/>
<protein>
    <submittedName>
        <fullName evidence="4">Reverse transcriptase domain-containing protein</fullName>
    </submittedName>
</protein>
<evidence type="ECO:0000313" key="2">
    <source>
        <dbReference type="EMBL" id="VDP15422.1"/>
    </source>
</evidence>
<organism evidence="3 4">
    <name type="scientific">Heligmosomoides polygyrus</name>
    <name type="common">Parasitic roundworm</name>
    <dbReference type="NCBI Taxonomy" id="6339"/>
    <lineage>
        <taxon>Eukaryota</taxon>
        <taxon>Metazoa</taxon>
        <taxon>Ecdysozoa</taxon>
        <taxon>Nematoda</taxon>
        <taxon>Chromadorea</taxon>
        <taxon>Rhabditida</taxon>
        <taxon>Rhabditina</taxon>
        <taxon>Rhabditomorpha</taxon>
        <taxon>Strongyloidea</taxon>
        <taxon>Heligmosomidae</taxon>
        <taxon>Heligmosomoides</taxon>
    </lineage>
</organism>
<sequence length="437" mass="49470">MVPVATTDAVEKNIGTTAQVEEELGEARIAGKYRTQLSRVIEREVKQTNVREVRTVLGEVQQSQLRPRCRKQSDEEEKMDTNTENDALEVVPESNMIPVYDASGNRMEFLGAVKMKVEIEGGKGTEVAFHISDMKDEEILLDDRIETVTNRGKKGRKPGAKVKRIIYSYFRGAEIRSKREKGHLETDIDMTSKIKFWKDGALCLDEEALQVLSFELTYDAALKKLKKELAEEEKEKRPIKEGPTAFAAPASATLLEEDGPKRGICTRVATSFKQLREVLMEWKANTIWVLVWPVDLGLKKDDIFAIVKACDEHFEEGGRIVGVWPPIVEKTLNKWKAMSEIWTMLDETLAKRAGTGQFVRTASSKIENGHVFCEVGSPESTLYFYGSDCTVGCAKMLYETIRKRICSVVPLPELRRVEFQTMRTSSQEGGGRYVERR</sequence>
<accession>A0A183GBP4</accession>
<dbReference type="WBParaSite" id="HPBE_0001953201-mRNA-1">
    <property type="protein sequence ID" value="HPBE_0001953201-mRNA-1"/>
    <property type="gene ID" value="HPBE_0001953201"/>
</dbReference>
<evidence type="ECO:0000256" key="1">
    <source>
        <dbReference type="SAM" id="Coils"/>
    </source>
</evidence>
<evidence type="ECO:0000313" key="3">
    <source>
        <dbReference type="Proteomes" id="UP000050761"/>
    </source>
</evidence>